<dbReference type="GO" id="GO:0005634">
    <property type="term" value="C:nucleus"/>
    <property type="evidence" value="ECO:0007669"/>
    <property type="project" value="UniProtKB-SubCell"/>
</dbReference>
<dbReference type="GO" id="GO:0005737">
    <property type="term" value="C:cytoplasm"/>
    <property type="evidence" value="ECO:0007669"/>
    <property type="project" value="UniProtKB-SubCell"/>
</dbReference>
<reference evidence="15" key="2">
    <citation type="submission" date="2025-09" db="UniProtKB">
        <authorList>
            <consortium name="Ensembl"/>
        </authorList>
    </citation>
    <scope>IDENTIFICATION</scope>
</reference>
<keyword evidence="11" id="KW-0804">Transcription</keyword>
<dbReference type="Pfam" id="PF00104">
    <property type="entry name" value="Hormone_recep"/>
    <property type="match status" value="1"/>
</dbReference>
<keyword evidence="12" id="KW-0675">Receptor</keyword>
<protein>
    <submittedName>
        <fullName evidence="15">Nuclear receptor subfamily 0, group B, member 1</fullName>
    </submittedName>
</protein>
<evidence type="ECO:0000256" key="12">
    <source>
        <dbReference type="ARBA" id="ARBA00023170"/>
    </source>
</evidence>
<evidence type="ECO:0000256" key="3">
    <source>
        <dbReference type="ARBA" id="ARBA00006647"/>
    </source>
</evidence>
<evidence type="ECO:0000259" key="14">
    <source>
        <dbReference type="PROSITE" id="PS51843"/>
    </source>
</evidence>
<dbReference type="PROSITE" id="PS51843">
    <property type="entry name" value="NR_LBD"/>
    <property type="match status" value="1"/>
</dbReference>
<dbReference type="SMART" id="SM00430">
    <property type="entry name" value="HOLI"/>
    <property type="match status" value="1"/>
</dbReference>
<dbReference type="OMA" id="LIQQNWA"/>
<dbReference type="InterPro" id="IPR035500">
    <property type="entry name" value="NHR-like_dom_sf"/>
</dbReference>
<keyword evidence="7" id="KW-0863">Zinc-finger</keyword>
<dbReference type="GO" id="GO:0003677">
    <property type="term" value="F:DNA binding"/>
    <property type="evidence" value="ECO:0007669"/>
    <property type="project" value="UniProtKB-KW"/>
</dbReference>
<evidence type="ECO:0000256" key="11">
    <source>
        <dbReference type="ARBA" id="ARBA00023163"/>
    </source>
</evidence>
<comment type="subcellular location">
    <subcellularLocation>
        <location evidence="2">Cytoplasm</location>
    </subcellularLocation>
    <subcellularLocation>
        <location evidence="1">Nucleus</location>
    </subcellularLocation>
</comment>
<comment type="similarity">
    <text evidence="3">Belongs to the nuclear hormone receptor family. NR0 subfamily.</text>
</comment>
<keyword evidence="10" id="KW-0238">DNA-binding</keyword>
<evidence type="ECO:0000256" key="9">
    <source>
        <dbReference type="ARBA" id="ARBA00023015"/>
    </source>
</evidence>
<keyword evidence="6" id="KW-0479">Metal-binding</keyword>
<accession>A0A3Q0SVF6</accession>
<reference evidence="15" key="1">
    <citation type="submission" date="2025-08" db="UniProtKB">
        <authorList>
            <consortium name="Ensembl"/>
        </authorList>
    </citation>
    <scope>IDENTIFICATION</scope>
</reference>
<dbReference type="PANTHER" id="PTHR24081">
    <property type="entry name" value="NUCLEAR RECEPTOR SUBFAMILY 0 GROUP B"/>
    <property type="match status" value="1"/>
</dbReference>
<dbReference type="PANTHER" id="PTHR24081:SF1">
    <property type="entry name" value="NUCLEAR RECEPTOR SUBFAMILY 0 GROUP B MEMBER 1"/>
    <property type="match status" value="1"/>
</dbReference>
<feature type="domain" description="NR LBD" evidence="14">
    <location>
        <begin position="17"/>
        <end position="258"/>
    </location>
</feature>
<evidence type="ECO:0000313" key="16">
    <source>
        <dbReference type="Proteomes" id="UP000261340"/>
    </source>
</evidence>
<sequence length="261" mass="29105">MSCCEWKSTEDTGRGSILYSILNRGSLWPQGCTGAAVAHRRCSCASRRKLVAPQSVIKAACEVLVKTFRFVKSVPCFRGLPAEDQHRLVRNSWAPLLLLGLVQESVDFDTVETQQQPSLLHKILTHDEDRQQRTANETPDPGVPLGDVQSIKMFLVKCRGLTITVKEYAFLKGAILFTPVPELECHEYIHALQREAERALYEHVGTVYRGSACRFGKLRVVLNALRATDPDAVAGLFLRPMTGSSSSSSIDEHVLAMFYER</sequence>
<keyword evidence="4" id="KW-0963">Cytoplasm</keyword>
<keyword evidence="13" id="KW-0539">Nucleus</keyword>
<keyword evidence="8" id="KW-0862">Zinc</keyword>
<evidence type="ECO:0000256" key="2">
    <source>
        <dbReference type="ARBA" id="ARBA00004496"/>
    </source>
</evidence>
<proteinExistence type="inferred from homology"/>
<keyword evidence="5" id="KW-0678">Repressor</keyword>
<evidence type="ECO:0000313" key="15">
    <source>
        <dbReference type="Ensembl" id="ENSACIP00000025683.1"/>
    </source>
</evidence>
<dbReference type="GeneTree" id="ENSGT00390000015719"/>
<keyword evidence="9" id="KW-0805">Transcription regulation</keyword>
<dbReference type="Gene3D" id="1.10.565.10">
    <property type="entry name" value="Retinoid X Receptor"/>
    <property type="match status" value="1"/>
</dbReference>
<dbReference type="InterPro" id="IPR001723">
    <property type="entry name" value="Nuclear_hrmn_rcpt"/>
</dbReference>
<evidence type="ECO:0000256" key="1">
    <source>
        <dbReference type="ARBA" id="ARBA00004123"/>
    </source>
</evidence>
<evidence type="ECO:0000256" key="5">
    <source>
        <dbReference type="ARBA" id="ARBA00022491"/>
    </source>
</evidence>
<name>A0A3Q0SVF6_AMPCI</name>
<dbReference type="InterPro" id="IPR000536">
    <property type="entry name" value="Nucl_hrmn_rcpt_lig-bd"/>
</dbReference>
<evidence type="ECO:0000256" key="13">
    <source>
        <dbReference type="ARBA" id="ARBA00023242"/>
    </source>
</evidence>
<dbReference type="Proteomes" id="UP000261340">
    <property type="component" value="Unplaced"/>
</dbReference>
<dbReference type="InterPro" id="IPR033544">
    <property type="entry name" value="NR0B1/2"/>
</dbReference>
<organism evidence="15 16">
    <name type="scientific">Amphilophus citrinellus</name>
    <name type="common">Midas cichlid</name>
    <name type="synonym">Cichlasoma citrinellum</name>
    <dbReference type="NCBI Taxonomy" id="61819"/>
    <lineage>
        <taxon>Eukaryota</taxon>
        <taxon>Metazoa</taxon>
        <taxon>Chordata</taxon>
        <taxon>Craniata</taxon>
        <taxon>Vertebrata</taxon>
        <taxon>Euteleostomi</taxon>
        <taxon>Actinopterygii</taxon>
        <taxon>Neopterygii</taxon>
        <taxon>Teleostei</taxon>
        <taxon>Neoteleostei</taxon>
        <taxon>Acanthomorphata</taxon>
        <taxon>Ovalentaria</taxon>
        <taxon>Cichlomorphae</taxon>
        <taxon>Cichliformes</taxon>
        <taxon>Cichlidae</taxon>
        <taxon>New World cichlids</taxon>
        <taxon>Cichlasomatinae</taxon>
        <taxon>Heroini</taxon>
        <taxon>Amphilophus</taxon>
    </lineage>
</organism>
<dbReference type="GO" id="GO:0000122">
    <property type="term" value="P:negative regulation of transcription by RNA polymerase II"/>
    <property type="evidence" value="ECO:0007669"/>
    <property type="project" value="TreeGrafter"/>
</dbReference>
<evidence type="ECO:0000256" key="4">
    <source>
        <dbReference type="ARBA" id="ARBA00022490"/>
    </source>
</evidence>
<dbReference type="GO" id="GO:0008270">
    <property type="term" value="F:zinc ion binding"/>
    <property type="evidence" value="ECO:0007669"/>
    <property type="project" value="UniProtKB-KW"/>
</dbReference>
<keyword evidence="16" id="KW-1185">Reference proteome</keyword>
<dbReference type="Ensembl" id="ENSACIT00000026354.1">
    <property type="protein sequence ID" value="ENSACIP00000025683.1"/>
    <property type="gene ID" value="ENSACIG00000019907.1"/>
</dbReference>
<evidence type="ECO:0000256" key="8">
    <source>
        <dbReference type="ARBA" id="ARBA00022833"/>
    </source>
</evidence>
<dbReference type="GO" id="GO:0003714">
    <property type="term" value="F:transcription corepressor activity"/>
    <property type="evidence" value="ECO:0007669"/>
    <property type="project" value="TreeGrafter"/>
</dbReference>
<dbReference type="SUPFAM" id="SSF48508">
    <property type="entry name" value="Nuclear receptor ligand-binding domain"/>
    <property type="match status" value="1"/>
</dbReference>
<dbReference type="STRING" id="61819.ENSACIP00000025683"/>
<evidence type="ECO:0000256" key="10">
    <source>
        <dbReference type="ARBA" id="ARBA00023125"/>
    </source>
</evidence>
<dbReference type="AlphaFoldDB" id="A0A3Q0SVF6"/>
<evidence type="ECO:0000256" key="7">
    <source>
        <dbReference type="ARBA" id="ARBA00022771"/>
    </source>
</evidence>
<evidence type="ECO:0000256" key="6">
    <source>
        <dbReference type="ARBA" id="ARBA00022723"/>
    </source>
</evidence>
<dbReference type="PRINTS" id="PR00398">
    <property type="entry name" value="STRDHORMONER"/>
</dbReference>